<comment type="caution">
    <text evidence="3">The sequence shown here is derived from an EMBL/GenBank/DDBJ whole genome shotgun (WGS) entry which is preliminary data.</text>
</comment>
<dbReference type="Gene3D" id="3.90.70.10">
    <property type="entry name" value="Cysteine proteinases"/>
    <property type="match status" value="1"/>
</dbReference>
<evidence type="ECO:0000313" key="4">
    <source>
        <dbReference type="Proteomes" id="UP001201549"/>
    </source>
</evidence>
<proteinExistence type="inferred from homology"/>
<dbReference type="InterPro" id="IPR038765">
    <property type="entry name" value="Papain-like_cys_pep_sf"/>
</dbReference>
<dbReference type="EMBL" id="JAKOGG010000737">
    <property type="protein sequence ID" value="MCS4559095.1"/>
    <property type="molecule type" value="Genomic_DNA"/>
</dbReference>
<organism evidence="3 4">
    <name type="scientific">Shewanella electrica</name>
    <dbReference type="NCBI Taxonomy" id="515560"/>
    <lineage>
        <taxon>Bacteria</taxon>
        <taxon>Pseudomonadati</taxon>
        <taxon>Pseudomonadota</taxon>
        <taxon>Gammaproteobacteria</taxon>
        <taxon>Alteromonadales</taxon>
        <taxon>Shewanellaceae</taxon>
        <taxon>Shewanella</taxon>
    </lineage>
</organism>
<gene>
    <name evidence="3" type="ORF">L9G74_21990</name>
</gene>
<dbReference type="Proteomes" id="UP001201549">
    <property type="component" value="Unassembled WGS sequence"/>
</dbReference>
<evidence type="ECO:0000259" key="2">
    <source>
        <dbReference type="Pfam" id="PF00112"/>
    </source>
</evidence>
<name>A0ABT2FTY2_9GAMM</name>
<keyword evidence="4" id="KW-1185">Reference proteome</keyword>
<dbReference type="InterPro" id="IPR013128">
    <property type="entry name" value="Peptidase_C1A"/>
</dbReference>
<dbReference type="PANTHER" id="PTHR12411">
    <property type="entry name" value="CYSTEINE PROTEASE FAMILY C1-RELATED"/>
    <property type="match status" value="1"/>
</dbReference>
<reference evidence="4" key="1">
    <citation type="submission" date="2023-07" db="EMBL/GenBank/DDBJ databases">
        <title>Shewanella mangrovi sp. nov., an acetaldehyde- degrading bacterium isolated from mangrove sediment.</title>
        <authorList>
            <person name="Liu Y."/>
        </authorList>
    </citation>
    <scope>NUCLEOTIDE SEQUENCE [LARGE SCALE GENOMIC DNA]</scope>
    <source>
        <strain evidence="4">C32</strain>
    </source>
</reference>
<evidence type="ECO:0000256" key="1">
    <source>
        <dbReference type="ARBA" id="ARBA00008455"/>
    </source>
</evidence>
<protein>
    <submittedName>
        <fullName evidence="3">C1 family peptidase</fullName>
    </submittedName>
</protein>
<dbReference type="Pfam" id="PF00112">
    <property type="entry name" value="Peptidase_C1"/>
    <property type="match status" value="1"/>
</dbReference>
<comment type="similarity">
    <text evidence="1">Belongs to the peptidase C1 family.</text>
</comment>
<dbReference type="RefSeq" id="WP_275297569.1">
    <property type="nucleotide sequence ID" value="NZ_JAKOGG010000737.1"/>
</dbReference>
<accession>A0ABT2FTY2</accession>
<feature type="non-terminal residue" evidence="3">
    <location>
        <position position="1"/>
    </location>
</feature>
<evidence type="ECO:0000313" key="3">
    <source>
        <dbReference type="EMBL" id="MCS4559095.1"/>
    </source>
</evidence>
<dbReference type="InterPro" id="IPR000668">
    <property type="entry name" value="Peptidase_C1A_C"/>
</dbReference>
<feature type="domain" description="Peptidase C1A papain C-terminal" evidence="2">
    <location>
        <begin position="1"/>
        <end position="79"/>
    </location>
</feature>
<dbReference type="SUPFAM" id="SSF54001">
    <property type="entry name" value="Cysteine proteinases"/>
    <property type="match status" value="1"/>
</dbReference>
<feature type="non-terminal residue" evidence="3">
    <location>
        <position position="79"/>
    </location>
</feature>
<sequence length="79" mass="8513">NGCEGGLMDNAFQYIKENHGIDTEKSYPYDAEDETCRFRRSNIGATDSGFVDIPSGDEEALMQAVATIGPISVAIDASH</sequence>